<name>A0A1R3HHY8_9ROSI</name>
<keyword evidence="2" id="KW-1185">Reference proteome</keyword>
<proteinExistence type="predicted"/>
<dbReference type="EMBL" id="AWUE01020092">
    <property type="protein sequence ID" value="OMO69959.1"/>
    <property type="molecule type" value="Genomic_DNA"/>
</dbReference>
<organism evidence="1 2">
    <name type="scientific">Corchorus olitorius</name>
    <dbReference type="NCBI Taxonomy" id="93759"/>
    <lineage>
        <taxon>Eukaryota</taxon>
        <taxon>Viridiplantae</taxon>
        <taxon>Streptophyta</taxon>
        <taxon>Embryophyta</taxon>
        <taxon>Tracheophyta</taxon>
        <taxon>Spermatophyta</taxon>
        <taxon>Magnoliopsida</taxon>
        <taxon>eudicotyledons</taxon>
        <taxon>Gunneridae</taxon>
        <taxon>Pentapetalae</taxon>
        <taxon>rosids</taxon>
        <taxon>malvids</taxon>
        <taxon>Malvales</taxon>
        <taxon>Malvaceae</taxon>
        <taxon>Grewioideae</taxon>
        <taxon>Apeibeae</taxon>
        <taxon>Corchorus</taxon>
    </lineage>
</organism>
<accession>A0A1R3HHY8</accession>
<evidence type="ECO:0000313" key="2">
    <source>
        <dbReference type="Proteomes" id="UP000187203"/>
    </source>
</evidence>
<sequence length="47" mass="5349">MNLKMPHTPLESEGTMTQVKIVAVVHVWRVKLAWLLSWPNGSSFLTD</sequence>
<protein>
    <submittedName>
        <fullName evidence="1">Uncharacterized protein</fullName>
    </submittedName>
</protein>
<dbReference type="Proteomes" id="UP000187203">
    <property type="component" value="Unassembled WGS sequence"/>
</dbReference>
<reference evidence="2" key="1">
    <citation type="submission" date="2013-09" db="EMBL/GenBank/DDBJ databases">
        <title>Corchorus olitorius genome sequencing.</title>
        <authorList>
            <person name="Alam M."/>
            <person name="Haque M.S."/>
            <person name="Islam M.S."/>
            <person name="Emdad E.M."/>
            <person name="Islam M.M."/>
            <person name="Ahmed B."/>
            <person name="Halim A."/>
            <person name="Hossen Q.M.M."/>
            <person name="Hossain M.Z."/>
            <person name="Ahmed R."/>
            <person name="Khan M.M."/>
            <person name="Islam R."/>
            <person name="Rashid M.M."/>
            <person name="Khan S.A."/>
            <person name="Rahman M.S."/>
            <person name="Alam M."/>
            <person name="Yahiya A.S."/>
            <person name="Khan M.S."/>
            <person name="Azam M.S."/>
            <person name="Haque T."/>
            <person name="Lashkar M.Z.H."/>
            <person name="Akhand A.I."/>
            <person name="Morshed G."/>
            <person name="Roy S."/>
            <person name="Uddin K.S."/>
            <person name="Rabeya T."/>
            <person name="Hossain A.S."/>
            <person name="Chowdhury A."/>
            <person name="Snigdha A.R."/>
            <person name="Mortoza M.S."/>
            <person name="Matin S.A."/>
            <person name="Hoque S.M.E."/>
            <person name="Islam M.K."/>
            <person name="Roy D.K."/>
            <person name="Haider R."/>
            <person name="Moosa M.M."/>
            <person name="Elias S.M."/>
            <person name="Hasan A.M."/>
            <person name="Jahan S."/>
            <person name="Shafiuddin M."/>
            <person name="Mahmood N."/>
            <person name="Shommy N.S."/>
        </authorList>
    </citation>
    <scope>NUCLEOTIDE SEQUENCE [LARGE SCALE GENOMIC DNA]</scope>
    <source>
        <strain evidence="2">cv. O-4</strain>
    </source>
</reference>
<dbReference type="AlphaFoldDB" id="A0A1R3HHY8"/>
<evidence type="ECO:0000313" key="1">
    <source>
        <dbReference type="EMBL" id="OMO69959.1"/>
    </source>
</evidence>
<gene>
    <name evidence="1" type="ORF">COLO4_28846</name>
</gene>
<comment type="caution">
    <text evidence="1">The sequence shown here is derived from an EMBL/GenBank/DDBJ whole genome shotgun (WGS) entry which is preliminary data.</text>
</comment>